<evidence type="ECO:0000256" key="6">
    <source>
        <dbReference type="SAM" id="Phobius"/>
    </source>
</evidence>
<dbReference type="RefSeq" id="WP_286247000.1">
    <property type="nucleotide sequence ID" value="NZ_AP018448.1"/>
</dbReference>
<sequence length="93" mass="9704">MSPRVYSRSRKLPFVVWVPAVGTFLTGSTEFVVAGLLPEVADDLSVNVPPAGLLITAFAAGMIAGPPVMAIATLRLPRRSTLVLALVVSPSAM</sequence>
<feature type="transmembrane region" description="Helical" evidence="6">
    <location>
        <begin position="12"/>
        <end position="33"/>
    </location>
</feature>
<keyword evidence="2" id="KW-1003">Cell membrane</keyword>
<dbReference type="InterPro" id="IPR036259">
    <property type="entry name" value="MFS_trans_sf"/>
</dbReference>
<evidence type="ECO:0000259" key="7">
    <source>
        <dbReference type="PROSITE" id="PS50850"/>
    </source>
</evidence>
<protein>
    <recommendedName>
        <fullName evidence="7">Major facilitator superfamily (MFS) profile domain-containing protein</fullName>
    </recommendedName>
</protein>
<evidence type="ECO:0000256" key="1">
    <source>
        <dbReference type="ARBA" id="ARBA00004651"/>
    </source>
</evidence>
<organism evidence="8 9">
    <name type="scientific">Streptomyces graminofaciens</name>
    <dbReference type="NCBI Taxonomy" id="68212"/>
    <lineage>
        <taxon>Bacteria</taxon>
        <taxon>Bacillati</taxon>
        <taxon>Actinomycetota</taxon>
        <taxon>Actinomycetes</taxon>
        <taxon>Kitasatosporales</taxon>
        <taxon>Streptomycetaceae</taxon>
        <taxon>Streptomyces</taxon>
    </lineage>
</organism>
<proteinExistence type="predicted"/>
<keyword evidence="4 6" id="KW-1133">Transmembrane helix</keyword>
<comment type="subcellular location">
    <subcellularLocation>
        <location evidence="1">Cell membrane</location>
        <topology evidence="1">Multi-pass membrane protein</topology>
    </subcellularLocation>
</comment>
<dbReference type="PANTHER" id="PTHR43124:SF3">
    <property type="entry name" value="CHLORAMPHENICOL EFFLUX PUMP RV0191"/>
    <property type="match status" value="1"/>
</dbReference>
<dbReference type="Pfam" id="PF07690">
    <property type="entry name" value="MFS_1"/>
    <property type="match status" value="1"/>
</dbReference>
<evidence type="ECO:0000256" key="3">
    <source>
        <dbReference type="ARBA" id="ARBA00022692"/>
    </source>
</evidence>
<dbReference type="Gene3D" id="1.20.1250.20">
    <property type="entry name" value="MFS general substrate transporter like domains"/>
    <property type="match status" value="1"/>
</dbReference>
<dbReference type="InterPro" id="IPR011701">
    <property type="entry name" value="MFS"/>
</dbReference>
<dbReference type="PANTHER" id="PTHR43124">
    <property type="entry name" value="PURINE EFFLUX PUMP PBUE"/>
    <property type="match status" value="1"/>
</dbReference>
<keyword evidence="5 6" id="KW-0472">Membrane</keyword>
<accession>A0ABM7F098</accession>
<dbReference type="PROSITE" id="PS50850">
    <property type="entry name" value="MFS"/>
    <property type="match status" value="1"/>
</dbReference>
<dbReference type="InterPro" id="IPR020846">
    <property type="entry name" value="MFS_dom"/>
</dbReference>
<dbReference type="EMBL" id="AP018448">
    <property type="protein sequence ID" value="BBC29030.1"/>
    <property type="molecule type" value="Genomic_DNA"/>
</dbReference>
<dbReference type="SUPFAM" id="SSF103473">
    <property type="entry name" value="MFS general substrate transporter"/>
    <property type="match status" value="1"/>
</dbReference>
<dbReference type="Proteomes" id="UP001321542">
    <property type="component" value="Chromosome"/>
</dbReference>
<feature type="domain" description="Major facilitator superfamily (MFS) profile" evidence="7">
    <location>
        <begin position="15"/>
        <end position="93"/>
    </location>
</feature>
<evidence type="ECO:0000313" key="8">
    <source>
        <dbReference type="EMBL" id="BBC29030.1"/>
    </source>
</evidence>
<feature type="transmembrane region" description="Helical" evidence="6">
    <location>
        <begin position="53"/>
        <end position="74"/>
    </location>
</feature>
<evidence type="ECO:0000256" key="5">
    <source>
        <dbReference type="ARBA" id="ARBA00023136"/>
    </source>
</evidence>
<keyword evidence="3 6" id="KW-0812">Transmembrane</keyword>
<name>A0ABM7F098_9ACTN</name>
<reference evidence="8 9" key="1">
    <citation type="journal article" date="2010" name="ChemBioChem">
        <title>Cloning and characterization of the biosynthetic gene cluster of 16-membered macrolide antibiotic FD-891: involvement of a dual functional cytochrome P450 monooxygenase catalyzing epoxidation and hydroxylation.</title>
        <authorList>
            <person name="Kudo F."/>
            <person name="Motegi A."/>
            <person name="Mizoue K."/>
            <person name="Eguchi T."/>
        </authorList>
    </citation>
    <scope>NUCLEOTIDE SEQUENCE [LARGE SCALE GENOMIC DNA]</scope>
    <source>
        <strain evidence="8 9">A-8890</strain>
    </source>
</reference>
<dbReference type="InterPro" id="IPR050189">
    <property type="entry name" value="MFS_Efflux_Transporters"/>
</dbReference>
<evidence type="ECO:0000256" key="4">
    <source>
        <dbReference type="ARBA" id="ARBA00022989"/>
    </source>
</evidence>
<evidence type="ECO:0000256" key="2">
    <source>
        <dbReference type="ARBA" id="ARBA00022475"/>
    </source>
</evidence>
<evidence type="ECO:0000313" key="9">
    <source>
        <dbReference type="Proteomes" id="UP001321542"/>
    </source>
</evidence>
<gene>
    <name evidence="8" type="ORF">SGFS_003210</name>
</gene>
<reference evidence="8 9" key="2">
    <citation type="journal article" date="2023" name="ChemBioChem">
        <title>Acyltransferase Domain Exchange between Two Independent Type I Polyketide Synthases in the Same Producer Strain of Macrolide Antibiotics.</title>
        <authorList>
            <person name="Kudo F."/>
            <person name="Kishikawa K."/>
            <person name="Tsuboi K."/>
            <person name="Kido T."/>
            <person name="Usui T."/>
            <person name="Hashimoto J."/>
            <person name="Shin-Ya K."/>
            <person name="Miyanaga A."/>
            <person name="Eguchi T."/>
        </authorList>
    </citation>
    <scope>NUCLEOTIDE SEQUENCE [LARGE SCALE GENOMIC DNA]</scope>
    <source>
        <strain evidence="8 9">A-8890</strain>
    </source>
</reference>
<keyword evidence="9" id="KW-1185">Reference proteome</keyword>